<evidence type="ECO:0000256" key="2">
    <source>
        <dbReference type="ARBA" id="ARBA00022448"/>
    </source>
</evidence>
<comment type="subcellular location">
    <subcellularLocation>
        <location evidence="6">Cell membrane</location>
        <topology evidence="6">Peripheral membrane protein</topology>
        <orientation evidence="6">Cytoplasmic side</orientation>
    </subcellularLocation>
</comment>
<comment type="subunit">
    <text evidence="6">NDH-1 is composed of 14 different subunits. Subunits NuoB, C, D, E, F, and G constitute the peripheral sector of the complex.</text>
</comment>
<dbReference type="Proteomes" id="UP000184404">
    <property type="component" value="Unassembled WGS sequence"/>
</dbReference>
<protein>
    <recommendedName>
        <fullName evidence="6">NADH-quinone oxidoreductase subunit D</fullName>
        <ecNumber evidence="6">7.1.1.-</ecNumber>
    </recommendedName>
    <alternativeName>
        <fullName evidence="6">NADH dehydrogenase I subunit D</fullName>
    </alternativeName>
    <alternativeName>
        <fullName evidence="6">NDH-1 subunit D</fullName>
    </alternativeName>
</protein>
<dbReference type="AlphaFoldDB" id="A0A1M4UD76"/>
<evidence type="ECO:0000313" key="10">
    <source>
        <dbReference type="Proteomes" id="UP000184404"/>
    </source>
</evidence>
<dbReference type="STRING" id="1123243.SAMN02745190_00611"/>
<dbReference type="EMBL" id="FQUG01000003">
    <property type="protein sequence ID" value="SHE54568.1"/>
    <property type="molecule type" value="Genomic_DNA"/>
</dbReference>
<keyword evidence="10" id="KW-1185">Reference proteome</keyword>
<keyword evidence="5 6" id="KW-0520">NAD</keyword>
<organism evidence="9 10">
    <name type="scientific">Schwartzia succinivorans DSM 10502</name>
    <dbReference type="NCBI Taxonomy" id="1123243"/>
    <lineage>
        <taxon>Bacteria</taxon>
        <taxon>Bacillati</taxon>
        <taxon>Bacillota</taxon>
        <taxon>Negativicutes</taxon>
        <taxon>Selenomonadales</taxon>
        <taxon>Selenomonadaceae</taxon>
        <taxon>Schwartzia</taxon>
    </lineage>
</organism>
<evidence type="ECO:0000256" key="1">
    <source>
        <dbReference type="ARBA" id="ARBA00005769"/>
    </source>
</evidence>
<evidence type="ECO:0000256" key="3">
    <source>
        <dbReference type="ARBA" id="ARBA00022719"/>
    </source>
</evidence>
<keyword evidence="4 6" id="KW-1278">Translocase</keyword>
<dbReference type="InterPro" id="IPR014029">
    <property type="entry name" value="NADH_UbQ_OxRdtase_49kDa_CS"/>
</dbReference>
<comment type="catalytic activity">
    <reaction evidence="6">
        <text>a quinone + NADH + 5 H(+)(in) = a quinol + NAD(+) + 4 H(+)(out)</text>
        <dbReference type="Rhea" id="RHEA:57888"/>
        <dbReference type="ChEBI" id="CHEBI:15378"/>
        <dbReference type="ChEBI" id="CHEBI:24646"/>
        <dbReference type="ChEBI" id="CHEBI:57540"/>
        <dbReference type="ChEBI" id="CHEBI:57945"/>
        <dbReference type="ChEBI" id="CHEBI:132124"/>
    </reaction>
</comment>
<dbReference type="EC" id="7.1.1.-" evidence="6"/>
<evidence type="ECO:0000256" key="7">
    <source>
        <dbReference type="RuleBase" id="RU003685"/>
    </source>
</evidence>
<dbReference type="OrthoDB" id="9801496at2"/>
<dbReference type="PROSITE" id="PS00535">
    <property type="entry name" value="COMPLEX1_49K"/>
    <property type="match status" value="1"/>
</dbReference>
<evidence type="ECO:0000256" key="6">
    <source>
        <dbReference type="HAMAP-Rule" id="MF_01358"/>
    </source>
</evidence>
<dbReference type="GO" id="GO:0005886">
    <property type="term" value="C:plasma membrane"/>
    <property type="evidence" value="ECO:0007669"/>
    <property type="project" value="UniProtKB-SubCell"/>
</dbReference>
<comment type="function">
    <text evidence="6">NDH-1 shuttles electrons from NADH, via FMN and iron-sulfur (Fe-S) centers, to quinones in the respiratory chain. The immediate electron acceptor for the enzyme in this species is believed to be a menaquinone. Couples the redox reaction to proton translocation (for every two electrons transferred, four hydrogen ions are translocated across the cytoplasmic membrane), and thus conserves the redox energy in a proton gradient.</text>
</comment>
<name>A0A1M4UD76_9FIRM</name>
<reference evidence="9 10" key="1">
    <citation type="submission" date="2016-11" db="EMBL/GenBank/DDBJ databases">
        <authorList>
            <person name="Jaros S."/>
            <person name="Januszkiewicz K."/>
            <person name="Wedrychowicz H."/>
        </authorList>
    </citation>
    <scope>NUCLEOTIDE SEQUENCE [LARGE SCALE GENOMIC DNA]</scope>
    <source>
        <strain evidence="9 10">DSM 10502</strain>
    </source>
</reference>
<dbReference type="InterPro" id="IPR029014">
    <property type="entry name" value="NiFe-Hase_large"/>
</dbReference>
<dbReference type="HAMAP" id="MF_01358">
    <property type="entry name" value="NDH1_NuoD"/>
    <property type="match status" value="1"/>
</dbReference>
<sequence length="365" mass="41224">MAGTETYTLNMGPQHPSTHGVLRVQLELDGENILSAKPIMGYLHRGIEKLLESRTYVQGVPYTDRLDYVSSMNNNFGFCRAVEELAGIEVPERAEYIRVIVAELNRIASHLVFIGSLAIDLGASTGMLYTFRDREEILDLFNLVCGARMTFHYIRVGGVNRDVQPEFIEKTYKFLEHVPVFMEEYKKILLGNEIFMSRLKGISKMSKETALSHNMTGPNIRATGIPYDIRKVDGYSVYPRFDFNVVTGKNGDNWDRFNVRYNEIFESAKIVRQALDGLPEGPFMAKVPKVLRPPKGEVFSRTEGTRGELGFYIVSDGSTKPYRVHIRRPSFVNMQGLNDMCRGYLIGDSVAAFSAIDPLMGEVDC</sequence>
<dbReference type="Pfam" id="PF00346">
    <property type="entry name" value="Complex1_49kDa"/>
    <property type="match status" value="1"/>
</dbReference>
<keyword evidence="6" id="KW-1003">Cell membrane</keyword>
<evidence type="ECO:0000259" key="8">
    <source>
        <dbReference type="Pfam" id="PF00346"/>
    </source>
</evidence>
<comment type="similarity">
    <text evidence="1 6 7">Belongs to the complex I 49 kDa subunit family.</text>
</comment>
<dbReference type="GO" id="GO:0051287">
    <property type="term" value="F:NAD binding"/>
    <property type="evidence" value="ECO:0007669"/>
    <property type="project" value="InterPro"/>
</dbReference>
<keyword evidence="2 6" id="KW-0813">Transport</keyword>
<proteinExistence type="inferred from homology"/>
<feature type="domain" description="NADH-quinone oxidoreductase subunit D" evidence="8">
    <location>
        <begin position="120"/>
        <end position="291"/>
    </location>
</feature>
<dbReference type="PANTHER" id="PTHR11993">
    <property type="entry name" value="NADH-UBIQUINONE OXIDOREDUCTASE 49 KDA SUBUNIT"/>
    <property type="match status" value="1"/>
</dbReference>
<evidence type="ECO:0000256" key="4">
    <source>
        <dbReference type="ARBA" id="ARBA00022967"/>
    </source>
</evidence>
<dbReference type="InterPro" id="IPR001135">
    <property type="entry name" value="NADH_Q_OxRdtase_suD"/>
</dbReference>
<evidence type="ECO:0000256" key="5">
    <source>
        <dbReference type="ARBA" id="ARBA00023027"/>
    </source>
</evidence>
<dbReference type="GO" id="GO:0050136">
    <property type="term" value="F:NADH dehydrogenase (quinone) (non-electrogenic) activity"/>
    <property type="evidence" value="ECO:0007669"/>
    <property type="project" value="UniProtKB-UniRule"/>
</dbReference>
<dbReference type="GO" id="GO:0048038">
    <property type="term" value="F:quinone binding"/>
    <property type="evidence" value="ECO:0007669"/>
    <property type="project" value="UniProtKB-KW"/>
</dbReference>
<keyword evidence="3 6" id="KW-0874">Quinone</keyword>
<dbReference type="SUPFAM" id="SSF56762">
    <property type="entry name" value="HydB/Nqo4-like"/>
    <property type="match status" value="1"/>
</dbReference>
<gene>
    <name evidence="6" type="primary">nuoD</name>
    <name evidence="9" type="ORF">SAMN02745190_00611</name>
</gene>
<dbReference type="InterPro" id="IPR022885">
    <property type="entry name" value="NDH1_su_D/H"/>
</dbReference>
<dbReference type="NCBIfam" id="NF008974">
    <property type="entry name" value="PRK12322.1"/>
    <property type="match status" value="1"/>
</dbReference>
<dbReference type="PANTHER" id="PTHR11993:SF10">
    <property type="entry name" value="NADH DEHYDROGENASE [UBIQUINONE] IRON-SULFUR PROTEIN 2, MITOCHONDRIAL"/>
    <property type="match status" value="1"/>
</dbReference>
<evidence type="ECO:0000313" key="9">
    <source>
        <dbReference type="EMBL" id="SHE54568.1"/>
    </source>
</evidence>
<dbReference type="NCBIfam" id="NF004739">
    <property type="entry name" value="PRK06075.1"/>
    <property type="match status" value="1"/>
</dbReference>
<dbReference type="RefSeq" id="WP_072934738.1">
    <property type="nucleotide sequence ID" value="NZ_FQUG01000003.1"/>
</dbReference>
<dbReference type="Gene3D" id="1.10.645.10">
    <property type="entry name" value="Cytochrome-c3 Hydrogenase, chain B"/>
    <property type="match status" value="1"/>
</dbReference>
<keyword evidence="6" id="KW-0472">Membrane</keyword>
<accession>A0A1M4UD76</accession>